<reference evidence="1" key="1">
    <citation type="submission" date="2022-10" db="EMBL/GenBank/DDBJ databases">
        <authorList>
            <person name="Chen Y."/>
            <person name="Dougan E. K."/>
            <person name="Chan C."/>
            <person name="Rhodes N."/>
            <person name="Thang M."/>
        </authorList>
    </citation>
    <scope>NUCLEOTIDE SEQUENCE</scope>
</reference>
<evidence type="ECO:0000313" key="2">
    <source>
        <dbReference type="EMBL" id="CAL4805743.1"/>
    </source>
</evidence>
<reference evidence="2 3" key="2">
    <citation type="submission" date="2024-05" db="EMBL/GenBank/DDBJ databases">
        <authorList>
            <person name="Chen Y."/>
            <person name="Shah S."/>
            <person name="Dougan E. K."/>
            <person name="Thang M."/>
            <person name="Chan C."/>
        </authorList>
    </citation>
    <scope>NUCLEOTIDE SEQUENCE [LARGE SCALE GENOMIC DNA]</scope>
</reference>
<organism evidence="1">
    <name type="scientific">Cladocopium goreaui</name>
    <dbReference type="NCBI Taxonomy" id="2562237"/>
    <lineage>
        <taxon>Eukaryota</taxon>
        <taxon>Sar</taxon>
        <taxon>Alveolata</taxon>
        <taxon>Dinophyceae</taxon>
        <taxon>Suessiales</taxon>
        <taxon>Symbiodiniaceae</taxon>
        <taxon>Cladocopium</taxon>
    </lineage>
</organism>
<sequence>MKDTSGVEPVKLASSGDDHIANPKLSSLFAKKLVLNSRKADVAKQLYKPTARGGSIAGYLSTEAGHCHVNILLIASRTWHQHHHWCTFLSRCCMQRRSKGAFSALVEVEQEARDELLALRGITAGKEELNSRKDLLDEAGFIVDEKNSLVYVSAAEENRQDGIEHTVVYKKVAVRKGPSIDCHVLGAYEQGQQLMLFDSDDTGSWRKLHFRLRGGHGGLVEAWVMLRHPQLGVLVSRDGEEPPAAAPVAAPAAPVVPAATVREPPKASLHLPEEGDRAAHLAALAAEFGERLQLMAEDLHPNVMNLKETFQVVRKPMVAVRSQPSTEGQIVFSVEYGTEVDTFGVDSSGLWRRVFCQCTRVAKQDAPLPREPVEAWIMEEHPSLGPLLRLLH</sequence>
<dbReference type="OrthoDB" id="439287at2759"/>
<evidence type="ECO:0000313" key="3">
    <source>
        <dbReference type="Proteomes" id="UP001152797"/>
    </source>
</evidence>
<name>A0A9P1GPC0_9DINO</name>
<keyword evidence="3" id="KW-1185">Reference proteome</keyword>
<protein>
    <submittedName>
        <fullName evidence="2">Glucuronoxylan glucuronosyltransferase IRX7</fullName>
    </submittedName>
</protein>
<accession>A0A9P1GPC0</accession>
<dbReference type="Proteomes" id="UP001152797">
    <property type="component" value="Unassembled WGS sequence"/>
</dbReference>
<dbReference type="EMBL" id="CAMXCT010006694">
    <property type="protein sequence ID" value="CAI4018431.1"/>
    <property type="molecule type" value="Genomic_DNA"/>
</dbReference>
<gene>
    <name evidence="1" type="ORF">C1SCF055_LOCUS42999</name>
</gene>
<dbReference type="EMBL" id="CAMXCT030006694">
    <property type="protein sequence ID" value="CAL4805743.1"/>
    <property type="molecule type" value="Genomic_DNA"/>
</dbReference>
<dbReference type="AlphaFoldDB" id="A0A9P1GPC0"/>
<proteinExistence type="predicted"/>
<evidence type="ECO:0000313" key="1">
    <source>
        <dbReference type="EMBL" id="CAI4018431.1"/>
    </source>
</evidence>
<dbReference type="EMBL" id="CAMXCT020006694">
    <property type="protein sequence ID" value="CAL1171806.1"/>
    <property type="molecule type" value="Genomic_DNA"/>
</dbReference>
<comment type="caution">
    <text evidence="1">The sequence shown here is derived from an EMBL/GenBank/DDBJ whole genome shotgun (WGS) entry which is preliminary data.</text>
</comment>